<feature type="compositionally biased region" description="Basic residues" evidence="1">
    <location>
        <begin position="1"/>
        <end position="11"/>
    </location>
</feature>
<feature type="non-terminal residue" evidence="2">
    <location>
        <position position="106"/>
    </location>
</feature>
<sequence>ARDRRQTRRRAGSSGCGRRSGTKAILWKIGRTRQPHRPSVPAPTVTGAVVALPLTLARATPVVDGQGRSESGYRASHPGRRRWFLALDGQGRRGDGAGAGSEAQTM</sequence>
<gene>
    <name evidence="2" type="ORF">AVDCRST_MAG49-4289</name>
</gene>
<dbReference type="AlphaFoldDB" id="A0A6J4VHY3"/>
<protein>
    <submittedName>
        <fullName evidence="2">Uncharacterized protein</fullName>
    </submittedName>
</protein>
<dbReference type="EMBL" id="CADCWG010000308">
    <property type="protein sequence ID" value="CAA9576805.1"/>
    <property type="molecule type" value="Genomic_DNA"/>
</dbReference>
<feature type="non-terminal residue" evidence="2">
    <location>
        <position position="1"/>
    </location>
</feature>
<organism evidence="2">
    <name type="scientific">uncultured Thermomicrobiales bacterium</name>
    <dbReference type="NCBI Taxonomy" id="1645740"/>
    <lineage>
        <taxon>Bacteria</taxon>
        <taxon>Pseudomonadati</taxon>
        <taxon>Thermomicrobiota</taxon>
        <taxon>Thermomicrobia</taxon>
        <taxon>Thermomicrobiales</taxon>
        <taxon>environmental samples</taxon>
    </lineage>
</organism>
<name>A0A6J4VHY3_9BACT</name>
<feature type="region of interest" description="Disordered" evidence="1">
    <location>
        <begin position="86"/>
        <end position="106"/>
    </location>
</feature>
<proteinExistence type="predicted"/>
<evidence type="ECO:0000313" key="2">
    <source>
        <dbReference type="EMBL" id="CAA9576805.1"/>
    </source>
</evidence>
<feature type="region of interest" description="Disordered" evidence="1">
    <location>
        <begin position="1"/>
        <end position="21"/>
    </location>
</feature>
<evidence type="ECO:0000256" key="1">
    <source>
        <dbReference type="SAM" id="MobiDB-lite"/>
    </source>
</evidence>
<accession>A0A6J4VHY3</accession>
<reference evidence="2" key="1">
    <citation type="submission" date="2020-02" db="EMBL/GenBank/DDBJ databases">
        <authorList>
            <person name="Meier V. D."/>
        </authorList>
    </citation>
    <scope>NUCLEOTIDE SEQUENCE</scope>
    <source>
        <strain evidence="2">AVDCRST_MAG49</strain>
    </source>
</reference>